<dbReference type="PROSITE" id="PS50935">
    <property type="entry name" value="SSB"/>
    <property type="match status" value="1"/>
</dbReference>
<comment type="caution">
    <text evidence="2">Lacks conserved residue(s) required for the propagation of feature annotation.</text>
</comment>
<dbReference type="PANTHER" id="PTHR10302:SF27">
    <property type="entry name" value="SINGLE-STRANDED DNA-BINDING PROTEIN"/>
    <property type="match status" value="1"/>
</dbReference>
<dbReference type="SUPFAM" id="SSF50249">
    <property type="entry name" value="Nucleic acid-binding proteins"/>
    <property type="match status" value="1"/>
</dbReference>
<proteinExistence type="inferred from homology"/>
<comment type="subunit">
    <text evidence="2">Homotetramer.</text>
</comment>
<evidence type="ECO:0000256" key="3">
    <source>
        <dbReference type="RuleBase" id="RU000524"/>
    </source>
</evidence>
<dbReference type="AlphaFoldDB" id="A0A975G6F3"/>
<keyword evidence="2" id="KW-0234">DNA repair</keyword>
<dbReference type="GO" id="GO:0003697">
    <property type="term" value="F:single-stranded DNA binding"/>
    <property type="evidence" value="ECO:0007669"/>
    <property type="project" value="UniProtKB-UniRule"/>
</dbReference>
<dbReference type="InterPro" id="IPR012340">
    <property type="entry name" value="NA-bd_OB-fold"/>
</dbReference>
<feature type="compositionally biased region" description="Low complexity" evidence="4">
    <location>
        <begin position="134"/>
        <end position="151"/>
    </location>
</feature>
<dbReference type="PANTHER" id="PTHR10302">
    <property type="entry name" value="SINGLE-STRANDED DNA-BINDING PROTEIN"/>
    <property type="match status" value="1"/>
</dbReference>
<feature type="short sequence motif" description="Important for interaction with partner proteins" evidence="2">
    <location>
        <begin position="160"/>
        <end position="165"/>
    </location>
</feature>
<dbReference type="GO" id="GO:0006281">
    <property type="term" value="P:DNA repair"/>
    <property type="evidence" value="ECO:0007669"/>
    <property type="project" value="UniProtKB-UniRule"/>
</dbReference>
<evidence type="ECO:0000313" key="5">
    <source>
        <dbReference type="EMBL" id="QUE50194.1"/>
    </source>
</evidence>
<dbReference type="HAMAP" id="MF_00984">
    <property type="entry name" value="SSB"/>
    <property type="match status" value="1"/>
</dbReference>
<reference evidence="5" key="1">
    <citation type="submission" date="2021-04" db="EMBL/GenBank/DDBJ databases">
        <title>Luteolibacter sp. 32A isolated from the skin of an Anderson's salamander (Ambystoma andersonii).</title>
        <authorList>
            <person name="Spergser J."/>
            <person name="Busse H.-J."/>
        </authorList>
    </citation>
    <scope>NUCLEOTIDE SEQUENCE</scope>
    <source>
        <strain evidence="5">32A</strain>
    </source>
</reference>
<keyword evidence="2" id="KW-0227">DNA damage</keyword>
<dbReference type="EMBL" id="CP073100">
    <property type="protein sequence ID" value="QUE50194.1"/>
    <property type="molecule type" value="Genomic_DNA"/>
</dbReference>
<sequence length="165" mass="17914">MANLNKVLLLGNLTRDPELRYTPKGTAVADIALAINRVWTNEQNQRQEETTYVDITLWGRQAELAQQYLTKGRGCFIEGRLQMDTWEDKATGQKRSKLKVVAENLQFLPDGKSGPGGPPSGASHAPQGNGGYSRPAGGPPQRSGPPQGGSAAPVEDYHDEDDIPF</sequence>
<keyword evidence="6" id="KW-1185">Reference proteome</keyword>
<dbReference type="RefSeq" id="WP_211630298.1">
    <property type="nucleotide sequence ID" value="NZ_CP073100.1"/>
</dbReference>
<accession>A0A975G6F3</accession>
<keyword evidence="2" id="KW-0233">DNA recombination</keyword>
<protein>
    <recommendedName>
        <fullName evidence="2 3">Single-stranded DNA-binding protein</fullName>
        <shortName evidence="2">SSB</shortName>
    </recommendedName>
</protein>
<gene>
    <name evidence="5" type="ORF">KBB96_15120</name>
</gene>
<keyword evidence="2" id="KW-0235">DNA replication</keyword>
<dbReference type="GO" id="GO:0006260">
    <property type="term" value="P:DNA replication"/>
    <property type="evidence" value="ECO:0007669"/>
    <property type="project" value="UniProtKB-UniRule"/>
</dbReference>
<dbReference type="GO" id="GO:0006310">
    <property type="term" value="P:DNA recombination"/>
    <property type="evidence" value="ECO:0007669"/>
    <property type="project" value="UniProtKB-UniRule"/>
</dbReference>
<dbReference type="Pfam" id="PF00436">
    <property type="entry name" value="SSB"/>
    <property type="match status" value="1"/>
</dbReference>
<name>A0A975G6F3_9BACT</name>
<dbReference type="NCBIfam" id="TIGR00621">
    <property type="entry name" value="ssb"/>
    <property type="match status" value="1"/>
</dbReference>
<organism evidence="5 6">
    <name type="scientific">Luteolibacter ambystomatis</name>
    <dbReference type="NCBI Taxonomy" id="2824561"/>
    <lineage>
        <taxon>Bacteria</taxon>
        <taxon>Pseudomonadati</taxon>
        <taxon>Verrucomicrobiota</taxon>
        <taxon>Verrucomicrobiia</taxon>
        <taxon>Verrucomicrobiales</taxon>
        <taxon>Verrucomicrobiaceae</taxon>
        <taxon>Luteolibacter</taxon>
    </lineage>
</organism>
<dbReference type="KEGG" id="lamb:KBB96_15120"/>
<dbReference type="Gene3D" id="2.40.50.140">
    <property type="entry name" value="Nucleic acid-binding proteins"/>
    <property type="match status" value="1"/>
</dbReference>
<evidence type="ECO:0000256" key="4">
    <source>
        <dbReference type="SAM" id="MobiDB-lite"/>
    </source>
</evidence>
<dbReference type="Proteomes" id="UP000676169">
    <property type="component" value="Chromosome"/>
</dbReference>
<keyword evidence="1 2" id="KW-0238">DNA-binding</keyword>
<evidence type="ECO:0000256" key="2">
    <source>
        <dbReference type="HAMAP-Rule" id="MF_00984"/>
    </source>
</evidence>
<dbReference type="InterPro" id="IPR000424">
    <property type="entry name" value="Primosome_PriB/ssb"/>
</dbReference>
<dbReference type="CDD" id="cd04496">
    <property type="entry name" value="SSB_OBF"/>
    <property type="match status" value="1"/>
</dbReference>
<evidence type="ECO:0000256" key="1">
    <source>
        <dbReference type="ARBA" id="ARBA00023125"/>
    </source>
</evidence>
<dbReference type="InterPro" id="IPR011344">
    <property type="entry name" value="ssDNA-bd"/>
</dbReference>
<feature type="region of interest" description="Disordered" evidence="4">
    <location>
        <begin position="104"/>
        <end position="165"/>
    </location>
</feature>
<evidence type="ECO:0000313" key="6">
    <source>
        <dbReference type="Proteomes" id="UP000676169"/>
    </source>
</evidence>
<comment type="function">
    <text evidence="2">Plays an important role in DNA replication, recombination and repair. Binds to ssDNA and to an array of partner proteins to recruit them to their sites of action during DNA metabolism.</text>
</comment>
<dbReference type="GO" id="GO:0009295">
    <property type="term" value="C:nucleoid"/>
    <property type="evidence" value="ECO:0007669"/>
    <property type="project" value="TreeGrafter"/>
</dbReference>